<proteinExistence type="predicted"/>
<dbReference type="EMBL" id="CP003944">
    <property type="protein sequence ID" value="AFZ50762.1"/>
    <property type="molecule type" value="Genomic_DNA"/>
</dbReference>
<organism evidence="2 3">
    <name type="scientific">Dactylococcopsis salina (strain PCC 8305)</name>
    <name type="common">Myxobactron salinum</name>
    <dbReference type="NCBI Taxonomy" id="13035"/>
    <lineage>
        <taxon>Bacteria</taxon>
        <taxon>Bacillati</taxon>
        <taxon>Cyanobacteriota</taxon>
        <taxon>Cyanophyceae</taxon>
        <taxon>Nodosilineales</taxon>
        <taxon>Cymatolegaceae</taxon>
        <taxon>Dactylococcopsis</taxon>
    </lineage>
</organism>
<dbReference type="AlphaFoldDB" id="K9YW83"/>
<keyword evidence="1" id="KW-0175">Coiled coil</keyword>
<name>K9YW83_DACS8</name>
<dbReference type="HOGENOM" id="CLU_749331_0_0_3"/>
<keyword evidence="3" id="KW-1185">Reference proteome</keyword>
<dbReference type="KEGG" id="dsl:Dacsa_2129"/>
<protein>
    <recommendedName>
        <fullName evidence="4">Cyclic nucleotide-binding protein</fullName>
    </recommendedName>
</protein>
<accession>K9YW83</accession>
<sequence>MFEEIVSAIEQQDYTTAKQLITNHQHQFPDHPWLIFYTARVKEAEGERETAQKTYQSLLRECSNRKLLSQARERLLQLKTSQQQQQEEKITQALAQPGGKEIAVFILSAIPSENKKSAAQTLANTFQLDPYNARLQLPSRGWRLFRVGAMGELLYYSKILQQADIPCFCTALSSLDTLNVFQVQYFKSEGDQVTARCSTSNGQEGSITFNWSEVKAKVQGRVPIFEQVVTTDARRKLKRKSGTLDYVQFYDLHLPERSTVLRLCDQKYQFQQSFSLSENIQKGETLRRNWLELLNYLEEKIPDVNCWDDFTPFGEGAIEFPQMLRRISSHINLKRRYDTSWDAAFHLYSGLVFFVN</sequence>
<dbReference type="STRING" id="13035.Dacsa_2129"/>
<evidence type="ECO:0000256" key="1">
    <source>
        <dbReference type="SAM" id="Coils"/>
    </source>
</evidence>
<dbReference type="Proteomes" id="UP000010482">
    <property type="component" value="Chromosome"/>
</dbReference>
<dbReference type="PATRIC" id="fig|13035.3.peg.2415"/>
<dbReference type="eggNOG" id="COG1729">
    <property type="taxonomic scope" value="Bacteria"/>
</dbReference>
<dbReference type="Gene3D" id="1.25.40.10">
    <property type="entry name" value="Tetratricopeptide repeat domain"/>
    <property type="match status" value="1"/>
</dbReference>
<reference evidence="2" key="1">
    <citation type="submission" date="2012-04" db="EMBL/GenBank/DDBJ databases">
        <title>Finished genome of Dactylococcopsis salina PCC 8305.</title>
        <authorList>
            <consortium name="US DOE Joint Genome Institute"/>
            <person name="Gugger M."/>
            <person name="Coursin T."/>
            <person name="Rippka R."/>
            <person name="Tandeau De Marsac N."/>
            <person name="Huntemann M."/>
            <person name="Wei C.-L."/>
            <person name="Han J."/>
            <person name="Detter J.C."/>
            <person name="Han C."/>
            <person name="Tapia R."/>
            <person name="Daligault H."/>
            <person name="Chen A."/>
            <person name="Krypides N."/>
            <person name="Mavromatis K."/>
            <person name="Markowitz V."/>
            <person name="Szeto E."/>
            <person name="Ivanova N."/>
            <person name="Ovchinnikova G."/>
            <person name="Pagani I."/>
            <person name="Pati A."/>
            <person name="Goodwin L."/>
            <person name="Peters L."/>
            <person name="Pitluck S."/>
            <person name="Woyke T."/>
            <person name="Kerfeld C."/>
        </authorList>
    </citation>
    <scope>NUCLEOTIDE SEQUENCE [LARGE SCALE GENOMIC DNA]</scope>
    <source>
        <strain evidence="2">PCC 8305</strain>
    </source>
</reference>
<evidence type="ECO:0008006" key="4">
    <source>
        <dbReference type="Google" id="ProtNLM"/>
    </source>
</evidence>
<evidence type="ECO:0000313" key="3">
    <source>
        <dbReference type="Proteomes" id="UP000010482"/>
    </source>
</evidence>
<evidence type="ECO:0000313" key="2">
    <source>
        <dbReference type="EMBL" id="AFZ50762.1"/>
    </source>
</evidence>
<dbReference type="OrthoDB" id="478276at2"/>
<dbReference type="InterPro" id="IPR011990">
    <property type="entry name" value="TPR-like_helical_dom_sf"/>
</dbReference>
<feature type="coiled-coil region" evidence="1">
    <location>
        <begin position="41"/>
        <end position="88"/>
    </location>
</feature>
<gene>
    <name evidence="2" type="ORF">Dacsa_2129</name>
</gene>